<protein>
    <submittedName>
        <fullName evidence="1">Uncharacterized protein</fullName>
    </submittedName>
</protein>
<comment type="caution">
    <text evidence="1">The sequence shown here is derived from an EMBL/GenBank/DDBJ whole genome shotgun (WGS) entry which is preliminary data.</text>
</comment>
<gene>
    <name evidence="1" type="ORF">CEPIT_LOCUS16817</name>
</gene>
<accession>A0AAV0DPK2</accession>
<dbReference type="EMBL" id="CAMAPF010000127">
    <property type="protein sequence ID" value="CAH9104478.1"/>
    <property type="molecule type" value="Genomic_DNA"/>
</dbReference>
<organism evidence="1 2">
    <name type="scientific">Cuscuta epithymum</name>
    <dbReference type="NCBI Taxonomy" id="186058"/>
    <lineage>
        <taxon>Eukaryota</taxon>
        <taxon>Viridiplantae</taxon>
        <taxon>Streptophyta</taxon>
        <taxon>Embryophyta</taxon>
        <taxon>Tracheophyta</taxon>
        <taxon>Spermatophyta</taxon>
        <taxon>Magnoliopsida</taxon>
        <taxon>eudicotyledons</taxon>
        <taxon>Gunneridae</taxon>
        <taxon>Pentapetalae</taxon>
        <taxon>asterids</taxon>
        <taxon>lamiids</taxon>
        <taxon>Solanales</taxon>
        <taxon>Convolvulaceae</taxon>
        <taxon>Cuscuteae</taxon>
        <taxon>Cuscuta</taxon>
        <taxon>Cuscuta subgen. Cuscuta</taxon>
    </lineage>
</organism>
<sequence>MKSVILLKEVKVKQPPLLLEHSPRENTNFEWDLVTLDRDLPPNELSISGTLFQIDVEKSDLCDQSLVLHSEIDSSLSHLKDFFQTIMTQGVDSLSKFLIKEFERIIAGKHGEEQHTTECTPTDSLRNVSSGNSQKGPLEKGKATRCTFLENPMEAYTGYQQGFDFEEAYSDSFFSHPENEYLGHASENENRVPISTVEDLWDTKLC</sequence>
<evidence type="ECO:0000313" key="2">
    <source>
        <dbReference type="Proteomes" id="UP001152523"/>
    </source>
</evidence>
<keyword evidence="2" id="KW-1185">Reference proteome</keyword>
<reference evidence="1" key="1">
    <citation type="submission" date="2022-07" db="EMBL/GenBank/DDBJ databases">
        <authorList>
            <person name="Macas J."/>
            <person name="Novak P."/>
            <person name="Neumann P."/>
        </authorList>
    </citation>
    <scope>NUCLEOTIDE SEQUENCE</scope>
</reference>
<evidence type="ECO:0000313" key="1">
    <source>
        <dbReference type="EMBL" id="CAH9104478.1"/>
    </source>
</evidence>
<name>A0AAV0DPK2_9ASTE</name>
<dbReference type="AlphaFoldDB" id="A0AAV0DPK2"/>
<proteinExistence type="predicted"/>
<dbReference type="Proteomes" id="UP001152523">
    <property type="component" value="Unassembled WGS sequence"/>
</dbReference>